<sequence>MMIKLKKLKRGDTAATLSLSWGGAGDKDFRYRYEIGKKRMGE</sequence>
<dbReference type="RefSeq" id="WP_268807626.1">
    <property type="nucleotide sequence ID" value="NZ_FNNG01000007.1"/>
</dbReference>
<proteinExistence type="predicted"/>
<accession>A0A1H2ZIR1</accession>
<dbReference type="Proteomes" id="UP000198828">
    <property type="component" value="Unassembled WGS sequence"/>
</dbReference>
<keyword evidence="2" id="KW-1185">Reference proteome</keyword>
<reference evidence="1 2" key="1">
    <citation type="submission" date="2016-10" db="EMBL/GenBank/DDBJ databases">
        <authorList>
            <person name="de Groot N.N."/>
        </authorList>
    </citation>
    <scope>NUCLEOTIDE SEQUENCE [LARGE SCALE GENOMIC DNA]</scope>
    <source>
        <strain evidence="1 2">DSM 23310</strain>
    </source>
</reference>
<evidence type="ECO:0000313" key="1">
    <source>
        <dbReference type="EMBL" id="SDX17353.1"/>
    </source>
</evidence>
<gene>
    <name evidence="1" type="ORF">SAMN05660923_01854</name>
</gene>
<protein>
    <submittedName>
        <fullName evidence="1">Uncharacterized protein</fullName>
    </submittedName>
</protein>
<organism evidence="1 2">
    <name type="scientific">Tepidimicrobium xylanilyticum</name>
    <dbReference type="NCBI Taxonomy" id="1123352"/>
    <lineage>
        <taxon>Bacteria</taxon>
        <taxon>Bacillati</taxon>
        <taxon>Bacillota</taxon>
        <taxon>Tissierellia</taxon>
        <taxon>Tissierellales</taxon>
        <taxon>Tepidimicrobiaceae</taxon>
        <taxon>Tepidimicrobium</taxon>
    </lineage>
</organism>
<evidence type="ECO:0000313" key="2">
    <source>
        <dbReference type="Proteomes" id="UP000198828"/>
    </source>
</evidence>
<dbReference type="EMBL" id="FNNG01000007">
    <property type="protein sequence ID" value="SDX17353.1"/>
    <property type="molecule type" value="Genomic_DNA"/>
</dbReference>
<dbReference type="AlphaFoldDB" id="A0A1H2ZIR1"/>
<name>A0A1H2ZIR1_9FIRM</name>